<dbReference type="NCBIfam" id="TIGR01005">
    <property type="entry name" value="eps_transp_fam"/>
    <property type="match status" value="1"/>
</dbReference>
<evidence type="ECO:0000256" key="10">
    <source>
        <dbReference type="ARBA" id="ARBA00022777"/>
    </source>
</evidence>
<dbReference type="InterPro" id="IPR003856">
    <property type="entry name" value="LPS_length_determ_N"/>
</dbReference>
<dbReference type="AlphaFoldDB" id="A0A6A8AGP1"/>
<dbReference type="InterPro" id="IPR050445">
    <property type="entry name" value="Bact_polysacc_biosynth/exp"/>
</dbReference>
<feature type="domain" description="Polysaccharide chain length determinant N-terminal" evidence="18">
    <location>
        <begin position="28"/>
        <end position="120"/>
    </location>
</feature>
<proteinExistence type="inferred from homology"/>
<dbReference type="InterPro" id="IPR005700">
    <property type="entry name" value="EPS_ExoP-like"/>
</dbReference>
<keyword evidence="5" id="KW-1003">Cell membrane</keyword>
<dbReference type="SUPFAM" id="SSF52540">
    <property type="entry name" value="P-loop containing nucleoside triphosphate hydrolases"/>
    <property type="match status" value="1"/>
</dbReference>
<feature type="domain" description="AAA" evidence="19">
    <location>
        <begin position="558"/>
        <end position="688"/>
    </location>
</feature>
<evidence type="ECO:0000256" key="9">
    <source>
        <dbReference type="ARBA" id="ARBA00022741"/>
    </source>
</evidence>
<evidence type="ECO:0000256" key="13">
    <source>
        <dbReference type="ARBA" id="ARBA00023136"/>
    </source>
</evidence>
<comment type="caution">
    <text evidence="21">The sequence shown here is derived from an EMBL/GenBank/DDBJ whole genome shotgun (WGS) entry which is preliminary data.</text>
</comment>
<dbReference type="Gene3D" id="3.40.50.300">
    <property type="entry name" value="P-loop containing nucleotide triphosphate hydrolases"/>
    <property type="match status" value="1"/>
</dbReference>
<evidence type="ECO:0000256" key="6">
    <source>
        <dbReference type="ARBA" id="ARBA00022519"/>
    </source>
</evidence>
<organism evidence="21 22">
    <name type="scientific">Endobacterium cereale</name>
    <dbReference type="NCBI Taxonomy" id="2663029"/>
    <lineage>
        <taxon>Bacteria</taxon>
        <taxon>Pseudomonadati</taxon>
        <taxon>Pseudomonadota</taxon>
        <taxon>Alphaproteobacteria</taxon>
        <taxon>Hyphomicrobiales</taxon>
        <taxon>Rhizobiaceae</taxon>
        <taxon>Endobacterium</taxon>
    </lineage>
</organism>
<name>A0A6A8AGP1_9HYPH</name>
<dbReference type="Pfam" id="PF02706">
    <property type="entry name" value="Wzz"/>
    <property type="match status" value="1"/>
</dbReference>
<protein>
    <recommendedName>
        <fullName evidence="4">non-specific protein-tyrosine kinase</fullName>
        <ecNumber evidence="4">2.7.10.2</ecNumber>
    </recommendedName>
</protein>
<dbReference type="GO" id="GO:0005524">
    <property type="term" value="F:ATP binding"/>
    <property type="evidence" value="ECO:0007669"/>
    <property type="project" value="UniProtKB-KW"/>
</dbReference>
<dbReference type="InterPro" id="IPR005702">
    <property type="entry name" value="Wzc-like_C"/>
</dbReference>
<dbReference type="InterPro" id="IPR032807">
    <property type="entry name" value="GNVR"/>
</dbReference>
<evidence type="ECO:0000256" key="14">
    <source>
        <dbReference type="ARBA" id="ARBA00023137"/>
    </source>
</evidence>
<feature type="domain" description="Tyrosine-protein kinase G-rich" evidence="20">
    <location>
        <begin position="395"/>
        <end position="470"/>
    </location>
</feature>
<evidence type="ECO:0000256" key="16">
    <source>
        <dbReference type="SAM" id="Coils"/>
    </source>
</evidence>
<evidence type="ECO:0000256" key="5">
    <source>
        <dbReference type="ARBA" id="ARBA00022475"/>
    </source>
</evidence>
<comment type="subcellular location">
    <subcellularLocation>
        <location evidence="1">Cell inner membrane</location>
        <topology evidence="1">Multi-pass membrane protein</topology>
    </subcellularLocation>
</comment>
<feature type="transmembrane region" description="Helical" evidence="17">
    <location>
        <begin position="453"/>
        <end position="472"/>
    </location>
</feature>
<keyword evidence="12 17" id="KW-1133">Transmembrane helix</keyword>
<dbReference type="Proteomes" id="UP000435138">
    <property type="component" value="Unassembled WGS sequence"/>
</dbReference>
<accession>A0A6A8AGP1</accession>
<reference evidence="21 22" key="1">
    <citation type="submission" date="2019-11" db="EMBL/GenBank/DDBJ databases">
        <title>Genome analysis of Rhizobacterium cereale a novel genus and species isolated from maize roots in North Spain.</title>
        <authorList>
            <person name="Menendez E."/>
            <person name="Flores-Felix J.D."/>
            <person name="Ramirez-Bahena M.-H."/>
            <person name="Igual J.M."/>
            <person name="Garcia-Fraile P."/>
            <person name="Peix A."/>
            <person name="Velazquez E."/>
        </authorList>
    </citation>
    <scope>NUCLEOTIDE SEQUENCE [LARGE SCALE GENOMIC DNA]</scope>
    <source>
        <strain evidence="21 22">RZME27</strain>
    </source>
</reference>
<dbReference type="EMBL" id="WIXI01000049">
    <property type="protein sequence ID" value="MQY48950.1"/>
    <property type="molecule type" value="Genomic_DNA"/>
</dbReference>
<dbReference type="GO" id="GO:0004715">
    <property type="term" value="F:non-membrane spanning protein tyrosine kinase activity"/>
    <property type="evidence" value="ECO:0007669"/>
    <property type="project" value="UniProtKB-EC"/>
</dbReference>
<evidence type="ECO:0000256" key="8">
    <source>
        <dbReference type="ARBA" id="ARBA00022692"/>
    </source>
</evidence>
<keyword evidence="11" id="KW-0067">ATP-binding</keyword>
<evidence type="ECO:0000259" key="20">
    <source>
        <dbReference type="Pfam" id="PF13807"/>
    </source>
</evidence>
<keyword evidence="13 17" id="KW-0472">Membrane</keyword>
<dbReference type="PANTHER" id="PTHR32309:SF13">
    <property type="entry name" value="FERRIC ENTEROBACTIN TRANSPORT PROTEIN FEPE"/>
    <property type="match status" value="1"/>
</dbReference>
<evidence type="ECO:0000256" key="2">
    <source>
        <dbReference type="ARBA" id="ARBA00007316"/>
    </source>
</evidence>
<evidence type="ECO:0000313" key="21">
    <source>
        <dbReference type="EMBL" id="MQY48950.1"/>
    </source>
</evidence>
<evidence type="ECO:0000256" key="4">
    <source>
        <dbReference type="ARBA" id="ARBA00011903"/>
    </source>
</evidence>
<evidence type="ECO:0000256" key="7">
    <source>
        <dbReference type="ARBA" id="ARBA00022679"/>
    </source>
</evidence>
<feature type="coiled-coil region" evidence="16">
    <location>
        <begin position="361"/>
        <end position="419"/>
    </location>
</feature>
<dbReference type="InterPro" id="IPR025669">
    <property type="entry name" value="AAA_dom"/>
</dbReference>
<evidence type="ECO:0000259" key="19">
    <source>
        <dbReference type="Pfam" id="PF13614"/>
    </source>
</evidence>
<keyword evidence="8 17" id="KW-0812">Transmembrane</keyword>
<comment type="catalytic activity">
    <reaction evidence="15">
        <text>L-tyrosyl-[protein] + ATP = O-phospho-L-tyrosyl-[protein] + ADP + H(+)</text>
        <dbReference type="Rhea" id="RHEA:10596"/>
        <dbReference type="Rhea" id="RHEA-COMP:10136"/>
        <dbReference type="Rhea" id="RHEA-COMP:20101"/>
        <dbReference type="ChEBI" id="CHEBI:15378"/>
        <dbReference type="ChEBI" id="CHEBI:30616"/>
        <dbReference type="ChEBI" id="CHEBI:46858"/>
        <dbReference type="ChEBI" id="CHEBI:61978"/>
        <dbReference type="ChEBI" id="CHEBI:456216"/>
        <dbReference type="EC" id="2.7.10.2"/>
    </reaction>
</comment>
<keyword evidence="7 21" id="KW-0808">Transferase</keyword>
<dbReference type="PANTHER" id="PTHR32309">
    <property type="entry name" value="TYROSINE-PROTEIN KINASE"/>
    <property type="match status" value="1"/>
</dbReference>
<feature type="transmembrane region" description="Helical" evidence="17">
    <location>
        <begin position="41"/>
        <end position="59"/>
    </location>
</feature>
<dbReference type="Pfam" id="PF13614">
    <property type="entry name" value="AAA_31"/>
    <property type="match status" value="1"/>
</dbReference>
<dbReference type="RefSeq" id="WP_153358210.1">
    <property type="nucleotide sequence ID" value="NZ_JAYKOO010000004.1"/>
</dbReference>
<evidence type="ECO:0000313" key="22">
    <source>
        <dbReference type="Proteomes" id="UP000435138"/>
    </source>
</evidence>
<dbReference type="GO" id="GO:0005886">
    <property type="term" value="C:plasma membrane"/>
    <property type="evidence" value="ECO:0007669"/>
    <property type="project" value="UniProtKB-SubCell"/>
</dbReference>
<dbReference type="Pfam" id="PF13807">
    <property type="entry name" value="GNVR"/>
    <property type="match status" value="1"/>
</dbReference>
<keyword evidence="14" id="KW-0829">Tyrosine-protein kinase</keyword>
<comment type="similarity">
    <text evidence="3">Belongs to the etk/wzc family.</text>
</comment>
<dbReference type="CDD" id="cd05387">
    <property type="entry name" value="BY-kinase"/>
    <property type="match status" value="1"/>
</dbReference>
<keyword evidence="10 21" id="KW-0418">Kinase</keyword>
<sequence length="759" mass="84016">MRVPDQLSFQQAQGPFGQGGDDPEITLIDFDAIIAMIRRQWLIMAAMVVVFAGLGFAYVSTTVPQFTAYTSLIMDRGNSGVMSDMSENQSRVTVDDEATILSQLEIIKSDSVADLVIDKLNLTQNEAFMGASGFSIGKLLGPLNVARWFRSEEEVAEDNRTIARTILQGNMAVARSGQSYVINLGYTSASAQLSSQIANTYASTYLLDKFNARFESTRRASEWLELRLTELKQQVMDSDLAVQKFRRDNGLISAKDGLLVNEQQLSEINSSLIVAQADTARAQAKYNRIQTIVNERRSDALVTDALVNSISANLRDKYLTASRKEAEISQKFGENHVQAIRLRGEMEQYEQQMFGELGRIAESYQSELDVARAKQKSLEENVASLTSVSAMAGETQVQLRELERSADSYKNLYQTFLARYQEAMQQQSFPVTEARVITEATPPLKPSKPNKPMLMVLFAFFGLMVGASIGGFREFRDRFFRTGDQVRDQLGLEYLGLAPLITDVRAPANSSEPARPGVIRPLNNAYRYCVDHPLSQFAETLRSAKIAADLSFSGQGAKVIGVVSALPGEGKTTVSANLAGLLAMQGARTLLLDADLRNPGATRALGQHAERGILETLTNNEPLDQTLMFDPQTRLAFLPAVVRRRVPHSSDLLASPVMGRIMETLRRNFDYIIVDLPPLGAVVDARAIGPMLDSIVMVVKWGETSPAVVRNTLFSDAELHAKCVGVILNKVDMEKMKLYGQHGSNEYYHSQFSSYYHEK</sequence>
<keyword evidence="6" id="KW-0997">Cell inner membrane</keyword>
<evidence type="ECO:0000259" key="18">
    <source>
        <dbReference type="Pfam" id="PF02706"/>
    </source>
</evidence>
<keyword evidence="22" id="KW-1185">Reference proteome</keyword>
<evidence type="ECO:0000256" key="3">
    <source>
        <dbReference type="ARBA" id="ARBA00008883"/>
    </source>
</evidence>
<evidence type="ECO:0000256" key="12">
    <source>
        <dbReference type="ARBA" id="ARBA00022989"/>
    </source>
</evidence>
<dbReference type="InterPro" id="IPR027417">
    <property type="entry name" value="P-loop_NTPase"/>
</dbReference>
<dbReference type="EC" id="2.7.10.2" evidence="4"/>
<keyword evidence="16" id="KW-0175">Coiled coil</keyword>
<keyword evidence="9" id="KW-0547">Nucleotide-binding</keyword>
<comment type="similarity">
    <text evidence="2">Belongs to the CpsD/CapB family.</text>
</comment>
<evidence type="ECO:0000256" key="1">
    <source>
        <dbReference type="ARBA" id="ARBA00004429"/>
    </source>
</evidence>
<evidence type="ECO:0000256" key="17">
    <source>
        <dbReference type="SAM" id="Phobius"/>
    </source>
</evidence>
<evidence type="ECO:0000256" key="15">
    <source>
        <dbReference type="ARBA" id="ARBA00051245"/>
    </source>
</evidence>
<evidence type="ECO:0000256" key="11">
    <source>
        <dbReference type="ARBA" id="ARBA00022840"/>
    </source>
</evidence>
<gene>
    <name evidence="21" type="ORF">GAO09_23215</name>
</gene>
<dbReference type="NCBIfam" id="TIGR01007">
    <property type="entry name" value="eps_fam"/>
    <property type="match status" value="1"/>
</dbReference>